<dbReference type="AlphaFoldDB" id="A0AAU9TPQ4"/>
<keyword evidence="3" id="KW-1185">Reference proteome</keyword>
<gene>
    <name evidence="2" type="ORF">EEDITHA_LOCUS4833</name>
</gene>
<evidence type="ECO:0000313" key="2">
    <source>
        <dbReference type="EMBL" id="CAH2088694.1"/>
    </source>
</evidence>
<dbReference type="Pfam" id="PF21787">
    <property type="entry name" value="TNP-like_RNaseH_N"/>
    <property type="match status" value="1"/>
</dbReference>
<name>A0AAU9TPQ4_EUPED</name>
<organism evidence="2 3">
    <name type="scientific">Euphydryas editha</name>
    <name type="common">Edith's checkerspot</name>
    <dbReference type="NCBI Taxonomy" id="104508"/>
    <lineage>
        <taxon>Eukaryota</taxon>
        <taxon>Metazoa</taxon>
        <taxon>Ecdysozoa</taxon>
        <taxon>Arthropoda</taxon>
        <taxon>Hexapoda</taxon>
        <taxon>Insecta</taxon>
        <taxon>Pterygota</taxon>
        <taxon>Neoptera</taxon>
        <taxon>Endopterygota</taxon>
        <taxon>Lepidoptera</taxon>
        <taxon>Glossata</taxon>
        <taxon>Ditrysia</taxon>
        <taxon>Papilionoidea</taxon>
        <taxon>Nymphalidae</taxon>
        <taxon>Nymphalinae</taxon>
        <taxon>Euphydryas</taxon>
    </lineage>
</organism>
<dbReference type="EMBL" id="CAKOGL010000007">
    <property type="protein sequence ID" value="CAH2088694.1"/>
    <property type="molecule type" value="Genomic_DNA"/>
</dbReference>
<dbReference type="Proteomes" id="UP001153954">
    <property type="component" value="Unassembled WGS sequence"/>
</dbReference>
<feature type="domain" description="Transposable element P transposase-like RNase H" evidence="1">
    <location>
        <begin position="20"/>
        <end position="139"/>
    </location>
</feature>
<proteinExistence type="predicted"/>
<sequence>MFALPNKKTLAQLSNKIDFECGINENIFEYIKKSIKDWTISKKLCSIVFDEIALTPRLTYNESKDKIIGFDEIAGERKPKLTNHTLFCMISDICSSWRQCIAYYFCEGAVSATELQNILHEMIPFITSNGVNQWHLCVTKGQHLGHALKSLRKHS</sequence>
<evidence type="ECO:0000259" key="1">
    <source>
        <dbReference type="Pfam" id="PF21787"/>
    </source>
</evidence>
<protein>
    <recommendedName>
        <fullName evidence="1">Transposable element P transposase-like RNase H domain-containing protein</fullName>
    </recommendedName>
</protein>
<reference evidence="2" key="1">
    <citation type="submission" date="2022-03" db="EMBL/GenBank/DDBJ databases">
        <authorList>
            <person name="Tunstrom K."/>
        </authorList>
    </citation>
    <scope>NUCLEOTIDE SEQUENCE</scope>
</reference>
<dbReference type="InterPro" id="IPR048365">
    <property type="entry name" value="TNP-like_RNaseH_N"/>
</dbReference>
<evidence type="ECO:0000313" key="3">
    <source>
        <dbReference type="Proteomes" id="UP001153954"/>
    </source>
</evidence>
<comment type="caution">
    <text evidence="2">The sequence shown here is derived from an EMBL/GenBank/DDBJ whole genome shotgun (WGS) entry which is preliminary data.</text>
</comment>
<accession>A0AAU9TPQ4</accession>